<evidence type="ECO:0000313" key="2">
    <source>
        <dbReference type="EMBL" id="GAA3893354.1"/>
    </source>
</evidence>
<proteinExistence type="predicted"/>
<organism evidence="2 3">
    <name type="scientific">Gibbsiella dentisursi</name>
    <dbReference type="NCBI Taxonomy" id="796890"/>
    <lineage>
        <taxon>Bacteria</taxon>
        <taxon>Pseudomonadati</taxon>
        <taxon>Pseudomonadota</taxon>
        <taxon>Gammaproteobacteria</taxon>
        <taxon>Enterobacterales</taxon>
        <taxon>Yersiniaceae</taxon>
        <taxon>Gibbsiella</taxon>
    </lineage>
</organism>
<dbReference type="Proteomes" id="UP001499994">
    <property type="component" value="Unassembled WGS sequence"/>
</dbReference>
<dbReference type="EMBL" id="BAABDG010000002">
    <property type="protein sequence ID" value="GAA3893354.1"/>
    <property type="molecule type" value="Genomic_DNA"/>
</dbReference>
<evidence type="ECO:0000256" key="1">
    <source>
        <dbReference type="SAM" id="MobiDB-lite"/>
    </source>
</evidence>
<gene>
    <name evidence="2" type="ORF">GCM10022405_18550</name>
</gene>
<reference evidence="3" key="1">
    <citation type="journal article" date="2019" name="Int. J. Syst. Evol. Microbiol.">
        <title>The Global Catalogue of Microorganisms (GCM) 10K type strain sequencing project: providing services to taxonomists for standard genome sequencing and annotation.</title>
        <authorList>
            <consortium name="The Broad Institute Genomics Platform"/>
            <consortium name="The Broad Institute Genome Sequencing Center for Infectious Disease"/>
            <person name="Wu L."/>
            <person name="Ma J."/>
        </authorList>
    </citation>
    <scope>NUCLEOTIDE SEQUENCE [LARGE SCALE GENOMIC DNA]</scope>
    <source>
        <strain evidence="3">JCM 17201</strain>
    </source>
</reference>
<keyword evidence="3" id="KW-1185">Reference proteome</keyword>
<comment type="caution">
    <text evidence="2">The sequence shown here is derived from an EMBL/GenBank/DDBJ whole genome shotgun (WGS) entry which is preliminary data.</text>
</comment>
<sequence>MANFSREQIEAQIRDQLVRDGFSEDVARSAAGRGADHYLSRPNATIASSLVIAKTYAKPLKRVKSKPERPHVPGRRMGRR</sequence>
<evidence type="ECO:0008006" key="4">
    <source>
        <dbReference type="Google" id="ProtNLM"/>
    </source>
</evidence>
<name>A0ABP7L569_9GAMM</name>
<accession>A0ABP7L569</accession>
<protein>
    <recommendedName>
        <fullName evidence="4">Cell envelope biogenesis protein OmpA</fullName>
    </recommendedName>
</protein>
<evidence type="ECO:0000313" key="3">
    <source>
        <dbReference type="Proteomes" id="UP001499994"/>
    </source>
</evidence>
<dbReference type="RefSeq" id="WP_346080463.1">
    <property type="nucleotide sequence ID" value="NZ_BAABDG010000002.1"/>
</dbReference>
<feature type="region of interest" description="Disordered" evidence="1">
    <location>
        <begin position="58"/>
        <end position="80"/>
    </location>
</feature>